<evidence type="ECO:0000256" key="3">
    <source>
        <dbReference type="ARBA" id="ARBA00023002"/>
    </source>
</evidence>
<keyword evidence="2" id="KW-0521">NADP</keyword>
<protein>
    <recommendedName>
        <fullName evidence="8">NADP-dependent oxidoreductase domain-containing protein</fullName>
    </recommendedName>
</protein>
<dbReference type="PANTHER" id="PTHR43827">
    <property type="entry name" value="2,5-DIKETO-D-GLUCONIC ACID REDUCTASE"/>
    <property type="match status" value="1"/>
</dbReference>
<dbReference type="PRINTS" id="PR00069">
    <property type="entry name" value="ALDKETRDTASE"/>
</dbReference>
<dbReference type="AlphaFoldDB" id="A0A9P4Y3R7"/>
<comment type="caution">
    <text evidence="9">The sequence shown here is derived from an EMBL/GenBank/DDBJ whole genome shotgun (WGS) entry which is preliminary data.</text>
</comment>
<evidence type="ECO:0000313" key="10">
    <source>
        <dbReference type="Proteomes" id="UP000803844"/>
    </source>
</evidence>
<evidence type="ECO:0000256" key="2">
    <source>
        <dbReference type="ARBA" id="ARBA00022857"/>
    </source>
</evidence>
<evidence type="ECO:0000313" key="9">
    <source>
        <dbReference type="EMBL" id="KAF3765974.1"/>
    </source>
</evidence>
<dbReference type="Proteomes" id="UP000803844">
    <property type="component" value="Unassembled WGS sequence"/>
</dbReference>
<dbReference type="CDD" id="cd19120">
    <property type="entry name" value="AKR_AKR3C2-3"/>
    <property type="match status" value="1"/>
</dbReference>
<feature type="region of interest" description="Disordered" evidence="7">
    <location>
        <begin position="1"/>
        <end position="21"/>
    </location>
</feature>
<dbReference type="RefSeq" id="XP_040776935.1">
    <property type="nucleotide sequence ID" value="XM_040922150.1"/>
</dbReference>
<comment type="similarity">
    <text evidence="1">Belongs to the aldo/keto reductase family.</text>
</comment>
<dbReference type="OrthoDB" id="416253at2759"/>
<proteinExistence type="inferred from homology"/>
<sequence length="315" mass="34540">MNSSEATHQPDATGTDPKQLSYLPNLKLNDGHDIPMLAYGLGTANYKRGAGRDVIDDKIITDTVTAIKCGYTHLDGAEGYGNEPELGRAIKKAGVPRERLFVTTKCSNVEAGQLSQSLDTSLAKLGLDHVDLYLIHQPFFADGDLKLLQSTWAEMEAIQASGRATSIGVSNYTTRHLDVLLETAKVVPAINQIELHPYLQHGDLLAYHREKGIAVSAYAPLTAVTKARPGPLDDVYPALAKKYGVGEGDIALRWVIDQGAVVITTSSKEERLQSFLTKLPSFKLTPKEVELISEKGREKNFRGFWTHKIKEGDWA</sequence>
<dbReference type="InterPro" id="IPR020471">
    <property type="entry name" value="AKR"/>
</dbReference>
<evidence type="ECO:0000259" key="8">
    <source>
        <dbReference type="Pfam" id="PF00248"/>
    </source>
</evidence>
<feature type="binding site" evidence="5">
    <location>
        <position position="136"/>
    </location>
    <ligand>
        <name>substrate</name>
    </ligand>
</feature>
<evidence type="ECO:0000256" key="6">
    <source>
        <dbReference type="PIRSR" id="PIRSR000097-3"/>
    </source>
</evidence>
<dbReference type="EMBL" id="MU032347">
    <property type="protein sequence ID" value="KAF3765974.1"/>
    <property type="molecule type" value="Genomic_DNA"/>
</dbReference>
<dbReference type="GO" id="GO:0016652">
    <property type="term" value="F:oxidoreductase activity, acting on NAD(P)H as acceptor"/>
    <property type="evidence" value="ECO:0007669"/>
    <property type="project" value="InterPro"/>
</dbReference>
<keyword evidence="3" id="KW-0560">Oxidoreductase</keyword>
<accession>A0A9P4Y3R7</accession>
<gene>
    <name evidence="9" type="ORF">M406DRAFT_346115</name>
</gene>
<organism evidence="9 10">
    <name type="scientific">Cryphonectria parasitica (strain ATCC 38755 / EP155)</name>
    <dbReference type="NCBI Taxonomy" id="660469"/>
    <lineage>
        <taxon>Eukaryota</taxon>
        <taxon>Fungi</taxon>
        <taxon>Dikarya</taxon>
        <taxon>Ascomycota</taxon>
        <taxon>Pezizomycotina</taxon>
        <taxon>Sordariomycetes</taxon>
        <taxon>Sordariomycetidae</taxon>
        <taxon>Diaporthales</taxon>
        <taxon>Cryphonectriaceae</taxon>
        <taxon>Cryphonectria-Endothia species complex</taxon>
        <taxon>Cryphonectria</taxon>
    </lineage>
</organism>
<dbReference type="GO" id="GO:0016616">
    <property type="term" value="F:oxidoreductase activity, acting on the CH-OH group of donors, NAD or NADP as acceptor"/>
    <property type="evidence" value="ECO:0007669"/>
    <property type="project" value="UniProtKB-ARBA"/>
</dbReference>
<feature type="domain" description="NADP-dependent oxidoreductase" evidence="8">
    <location>
        <begin position="40"/>
        <end position="295"/>
    </location>
</feature>
<dbReference type="Pfam" id="PF00248">
    <property type="entry name" value="Aldo_ket_red"/>
    <property type="match status" value="1"/>
</dbReference>
<dbReference type="InterPro" id="IPR036812">
    <property type="entry name" value="NAD(P)_OxRdtase_dom_sf"/>
</dbReference>
<dbReference type="PANTHER" id="PTHR43827:SF3">
    <property type="entry name" value="NADP-DEPENDENT OXIDOREDUCTASE DOMAIN-CONTAINING PROTEIN"/>
    <property type="match status" value="1"/>
</dbReference>
<dbReference type="SUPFAM" id="SSF51430">
    <property type="entry name" value="NAD(P)-linked oxidoreductase"/>
    <property type="match status" value="1"/>
</dbReference>
<feature type="active site" description="Proton donor" evidence="4">
    <location>
        <position position="80"/>
    </location>
</feature>
<dbReference type="InterPro" id="IPR023210">
    <property type="entry name" value="NADP_OxRdtase_dom"/>
</dbReference>
<dbReference type="GeneID" id="63839279"/>
<dbReference type="FunFam" id="3.20.20.100:FF:000002">
    <property type="entry name" value="2,5-diketo-D-gluconic acid reductase A"/>
    <property type="match status" value="1"/>
</dbReference>
<reference evidence="9" key="1">
    <citation type="journal article" date="2020" name="Phytopathology">
        <title>Genome sequence of the chestnut blight fungus Cryphonectria parasitica EP155: A fundamental resource for an archetypical invasive plant pathogen.</title>
        <authorList>
            <person name="Crouch J.A."/>
            <person name="Dawe A."/>
            <person name="Aerts A."/>
            <person name="Barry K."/>
            <person name="Churchill A.C.L."/>
            <person name="Grimwood J."/>
            <person name="Hillman B."/>
            <person name="Milgroom M.G."/>
            <person name="Pangilinan J."/>
            <person name="Smith M."/>
            <person name="Salamov A."/>
            <person name="Schmutz J."/>
            <person name="Yadav J."/>
            <person name="Grigoriev I.V."/>
            <person name="Nuss D."/>
        </authorList>
    </citation>
    <scope>NUCLEOTIDE SEQUENCE</scope>
    <source>
        <strain evidence="9">EP155</strain>
    </source>
</reference>
<feature type="site" description="Lowers pKa of active site Tyr" evidence="6">
    <location>
        <position position="105"/>
    </location>
</feature>
<keyword evidence="10" id="KW-1185">Reference proteome</keyword>
<feature type="compositionally biased region" description="Polar residues" evidence="7">
    <location>
        <begin position="1"/>
        <end position="18"/>
    </location>
</feature>
<evidence type="ECO:0000256" key="1">
    <source>
        <dbReference type="ARBA" id="ARBA00007905"/>
    </source>
</evidence>
<name>A0A9P4Y3R7_CRYP1</name>
<evidence type="ECO:0000256" key="7">
    <source>
        <dbReference type="SAM" id="MobiDB-lite"/>
    </source>
</evidence>
<dbReference type="InterPro" id="IPR044494">
    <property type="entry name" value="AKR3C2/3"/>
</dbReference>
<dbReference type="PIRSF" id="PIRSF000097">
    <property type="entry name" value="AKR"/>
    <property type="match status" value="1"/>
</dbReference>
<evidence type="ECO:0000256" key="4">
    <source>
        <dbReference type="PIRSR" id="PIRSR000097-1"/>
    </source>
</evidence>
<evidence type="ECO:0000256" key="5">
    <source>
        <dbReference type="PIRSR" id="PIRSR000097-2"/>
    </source>
</evidence>
<dbReference type="Gene3D" id="3.20.20.100">
    <property type="entry name" value="NADP-dependent oxidoreductase domain"/>
    <property type="match status" value="1"/>
</dbReference>